<keyword evidence="3" id="KW-0813">Transport</keyword>
<evidence type="ECO:0000256" key="4">
    <source>
        <dbReference type="ARBA" id="ARBA00022692"/>
    </source>
</evidence>
<sequence length="426" mass="43470">MAANSSTSPSPAAVVLAVGGLYVAQSVIGGITWAGLPAVLRDSGLPLDSVGLLSLIALPWALKFLWAPMVERFRLPSTGRNRSAVIVMIGGGICIAGLAAIGLMGPSTIGPVLACLTLVALAAATVDIACDGYAVESLARKHHGWGNAAQVGGAYLGSAIGGGLFLVLVATYGWGLATWSMAALLVLLGLPFLLRSRGLAATETRSHVPSLASALRRSEIRRGLLAAALYVLAQKTAMVMLGPFLIDAGLDLATLGILNGVGSMFIGLAAALAGGALVRRLGARTMLVIALVLQAGALFFFATHDLFPDTPASVLVVVAVASSSGIMALGFVALYAQFMHWSDPRQGGIDFTLFQSMDALVSMAGGVVAGYAAQHLGYSIFFAAAGLIAVAIVPAIMIVTGRSTTTEGATPETARPATFMPVGENK</sequence>
<dbReference type="InterPro" id="IPR011701">
    <property type="entry name" value="MFS"/>
</dbReference>
<feature type="transmembrane region" description="Helical" evidence="8">
    <location>
        <begin position="109"/>
        <end position="130"/>
    </location>
</feature>
<evidence type="ECO:0000256" key="7">
    <source>
        <dbReference type="SAM" id="MobiDB-lite"/>
    </source>
</evidence>
<evidence type="ECO:0000256" key="2">
    <source>
        <dbReference type="ARBA" id="ARBA00008335"/>
    </source>
</evidence>
<keyword evidence="4 8" id="KW-0812">Transmembrane</keyword>
<gene>
    <name evidence="9" type="ORF">N5A92_06515</name>
</gene>
<evidence type="ECO:0000256" key="5">
    <source>
        <dbReference type="ARBA" id="ARBA00022989"/>
    </source>
</evidence>
<keyword evidence="10" id="KW-1185">Reference proteome</keyword>
<evidence type="ECO:0000256" key="8">
    <source>
        <dbReference type="SAM" id="Phobius"/>
    </source>
</evidence>
<feature type="transmembrane region" description="Helical" evidence="8">
    <location>
        <begin position="378"/>
        <end position="399"/>
    </location>
</feature>
<dbReference type="InterPro" id="IPR004752">
    <property type="entry name" value="AmpG_permease/AT-1"/>
</dbReference>
<feature type="region of interest" description="Disordered" evidence="7">
    <location>
        <begin position="406"/>
        <end position="426"/>
    </location>
</feature>
<protein>
    <submittedName>
        <fullName evidence="9">MFS transporter</fullName>
    </submittedName>
</protein>
<dbReference type="PANTHER" id="PTHR12778:SF10">
    <property type="entry name" value="MAJOR FACILITATOR SUPERFAMILY DOMAIN-CONTAINING PROTEIN 3"/>
    <property type="match status" value="1"/>
</dbReference>
<dbReference type="EMBL" id="JAOCZP010000002">
    <property type="protein sequence ID" value="MCT7374686.1"/>
    <property type="molecule type" value="Genomic_DNA"/>
</dbReference>
<dbReference type="RefSeq" id="WP_260901180.1">
    <property type="nucleotide sequence ID" value="NZ_JAOCZP010000002.1"/>
</dbReference>
<keyword evidence="5 8" id="KW-1133">Transmembrane helix</keyword>
<comment type="similarity">
    <text evidence="2">Belongs to the major facilitator superfamily.</text>
</comment>
<feature type="transmembrane region" description="Helical" evidence="8">
    <location>
        <begin position="314"/>
        <end position="336"/>
    </location>
</feature>
<dbReference type="InterPro" id="IPR024371">
    <property type="entry name" value="AcetylCoA_trans_1-like"/>
</dbReference>
<evidence type="ECO:0000256" key="3">
    <source>
        <dbReference type="ARBA" id="ARBA00022448"/>
    </source>
</evidence>
<keyword evidence="6 8" id="KW-0472">Membrane</keyword>
<dbReference type="Proteomes" id="UP001320831">
    <property type="component" value="Unassembled WGS sequence"/>
</dbReference>
<feature type="transmembrane region" description="Helical" evidence="8">
    <location>
        <begin position="151"/>
        <end position="170"/>
    </location>
</feature>
<dbReference type="PANTHER" id="PTHR12778">
    <property type="entry name" value="SOLUTE CARRIER FAMILY 33 ACETYL-COA TRANSPORTER -RELATED"/>
    <property type="match status" value="1"/>
</dbReference>
<name>A0ABT2LK95_9HYPH</name>
<dbReference type="InterPro" id="IPR036259">
    <property type="entry name" value="MFS_trans_sf"/>
</dbReference>
<evidence type="ECO:0000313" key="9">
    <source>
        <dbReference type="EMBL" id="MCT7374686.1"/>
    </source>
</evidence>
<feature type="transmembrane region" description="Helical" evidence="8">
    <location>
        <begin position="176"/>
        <end position="194"/>
    </location>
</feature>
<comment type="subcellular location">
    <subcellularLocation>
        <location evidence="1">Membrane</location>
        <topology evidence="1">Multi-pass membrane protein</topology>
    </subcellularLocation>
</comment>
<feature type="transmembrane region" description="Helical" evidence="8">
    <location>
        <begin position="12"/>
        <end position="33"/>
    </location>
</feature>
<dbReference type="Pfam" id="PF13000">
    <property type="entry name" value="Acatn"/>
    <property type="match status" value="1"/>
</dbReference>
<evidence type="ECO:0000256" key="1">
    <source>
        <dbReference type="ARBA" id="ARBA00004141"/>
    </source>
</evidence>
<evidence type="ECO:0000256" key="6">
    <source>
        <dbReference type="ARBA" id="ARBA00023136"/>
    </source>
</evidence>
<feature type="transmembrane region" description="Helical" evidence="8">
    <location>
        <begin position="224"/>
        <end position="246"/>
    </location>
</feature>
<reference evidence="9 10" key="1">
    <citation type="submission" date="2022-09" db="EMBL/GenBank/DDBJ databases">
        <title>Chelativorans salina sp. nov., a novel slightly halophilic bacterium isolated from a saline lake sediment enrichment.</title>
        <authorList>
            <person name="Gao L."/>
            <person name="Fang B.-Z."/>
            <person name="Li W.-J."/>
        </authorList>
    </citation>
    <scope>NUCLEOTIDE SEQUENCE [LARGE SCALE GENOMIC DNA]</scope>
    <source>
        <strain evidence="9 10">EGI FJ00035</strain>
    </source>
</reference>
<dbReference type="Gene3D" id="1.20.1250.20">
    <property type="entry name" value="MFS general substrate transporter like domains"/>
    <property type="match status" value="2"/>
</dbReference>
<accession>A0ABT2LK95</accession>
<feature type="transmembrane region" description="Helical" evidence="8">
    <location>
        <begin position="45"/>
        <end position="62"/>
    </location>
</feature>
<feature type="transmembrane region" description="Helical" evidence="8">
    <location>
        <begin position="252"/>
        <end position="278"/>
    </location>
</feature>
<proteinExistence type="inferred from homology"/>
<feature type="transmembrane region" description="Helical" evidence="8">
    <location>
        <begin position="285"/>
        <end position="302"/>
    </location>
</feature>
<comment type="caution">
    <text evidence="9">The sequence shown here is derived from an EMBL/GenBank/DDBJ whole genome shotgun (WGS) entry which is preliminary data.</text>
</comment>
<dbReference type="SUPFAM" id="SSF103473">
    <property type="entry name" value="MFS general substrate transporter"/>
    <property type="match status" value="1"/>
</dbReference>
<dbReference type="Pfam" id="PF07690">
    <property type="entry name" value="MFS_1"/>
    <property type="match status" value="1"/>
</dbReference>
<evidence type="ECO:0000313" key="10">
    <source>
        <dbReference type="Proteomes" id="UP001320831"/>
    </source>
</evidence>
<feature type="transmembrane region" description="Helical" evidence="8">
    <location>
        <begin position="83"/>
        <end position="103"/>
    </location>
</feature>
<organism evidence="9 10">
    <name type="scientific">Chelativorans salis</name>
    <dbReference type="NCBI Taxonomy" id="2978478"/>
    <lineage>
        <taxon>Bacteria</taxon>
        <taxon>Pseudomonadati</taxon>
        <taxon>Pseudomonadota</taxon>
        <taxon>Alphaproteobacteria</taxon>
        <taxon>Hyphomicrobiales</taxon>
        <taxon>Phyllobacteriaceae</taxon>
        <taxon>Chelativorans</taxon>
    </lineage>
</organism>